<accession>A0A9D1FPU7</accession>
<evidence type="ECO:0000256" key="2">
    <source>
        <dbReference type="ARBA" id="ARBA00010897"/>
    </source>
</evidence>
<dbReference type="PANTHER" id="PTHR11098">
    <property type="entry name" value="NICOTINATE PHOSPHORIBOSYLTRANSFERASE"/>
    <property type="match status" value="1"/>
</dbReference>
<evidence type="ECO:0000256" key="6">
    <source>
        <dbReference type="ARBA" id="ARBA00022642"/>
    </source>
</evidence>
<reference evidence="13" key="2">
    <citation type="journal article" date="2021" name="PeerJ">
        <title>Extensive microbial diversity within the chicken gut microbiome revealed by metagenomics and culture.</title>
        <authorList>
            <person name="Gilroy R."/>
            <person name="Ravi A."/>
            <person name="Getino M."/>
            <person name="Pursley I."/>
            <person name="Horton D.L."/>
            <person name="Alikhan N.F."/>
            <person name="Baker D."/>
            <person name="Gharbi K."/>
            <person name="Hall N."/>
            <person name="Watson M."/>
            <person name="Adriaenssens E.M."/>
            <person name="Foster-Nyarko E."/>
            <person name="Jarju S."/>
            <person name="Secka A."/>
            <person name="Antonio M."/>
            <person name="Oren A."/>
            <person name="Chaudhuri R.R."/>
            <person name="La Ragione R."/>
            <person name="Hildebrand F."/>
            <person name="Pallen M.J."/>
        </authorList>
    </citation>
    <scope>NUCLEOTIDE SEQUENCE</scope>
    <source>
        <strain evidence="13">CHK199-13235</strain>
    </source>
</reference>
<dbReference type="AlphaFoldDB" id="A0A9D1FPU7"/>
<dbReference type="EC" id="6.3.4.21" evidence="3 9"/>
<dbReference type="CDD" id="cd01570">
    <property type="entry name" value="NAPRTase_A"/>
    <property type="match status" value="1"/>
</dbReference>
<dbReference type="InterPro" id="IPR006405">
    <property type="entry name" value="Nic_PRibTrfase_pncB"/>
</dbReference>
<dbReference type="GO" id="GO:0047280">
    <property type="term" value="F:nicotinamide phosphoribosyltransferase activity"/>
    <property type="evidence" value="ECO:0007669"/>
    <property type="project" value="UniProtKB-ARBA"/>
</dbReference>
<dbReference type="PIRSF" id="PIRSF000484">
    <property type="entry name" value="NAPRT"/>
    <property type="match status" value="1"/>
</dbReference>
<gene>
    <name evidence="13" type="ORF">IAB51_10365</name>
</gene>
<dbReference type="GO" id="GO:0034355">
    <property type="term" value="P:NAD+ biosynthetic process via the salvage pathway"/>
    <property type="evidence" value="ECO:0007669"/>
    <property type="project" value="TreeGrafter"/>
</dbReference>
<dbReference type="GO" id="GO:0005829">
    <property type="term" value="C:cytosol"/>
    <property type="evidence" value="ECO:0007669"/>
    <property type="project" value="TreeGrafter"/>
</dbReference>
<dbReference type="Pfam" id="PF17767">
    <property type="entry name" value="NAPRTase_N"/>
    <property type="match status" value="1"/>
</dbReference>
<dbReference type="PANTHER" id="PTHR11098:SF1">
    <property type="entry name" value="NICOTINATE PHOSPHORIBOSYLTRANSFERASE"/>
    <property type="match status" value="1"/>
</dbReference>
<dbReference type="InterPro" id="IPR013785">
    <property type="entry name" value="Aldolase_TIM"/>
</dbReference>
<dbReference type="EMBL" id="DVJP01000068">
    <property type="protein sequence ID" value="HIS77190.1"/>
    <property type="molecule type" value="Genomic_DNA"/>
</dbReference>
<evidence type="ECO:0000256" key="4">
    <source>
        <dbReference type="ARBA" id="ARBA00022553"/>
    </source>
</evidence>
<keyword evidence="5 9" id="KW-0436">Ligase</keyword>
<dbReference type="SUPFAM" id="SSF54675">
    <property type="entry name" value="Nicotinate/Quinolinate PRTase N-terminal domain-like"/>
    <property type="match status" value="1"/>
</dbReference>
<protein>
    <recommendedName>
        <fullName evidence="3 9">Nicotinate phosphoribosyltransferase</fullName>
        <ecNumber evidence="3 9">6.3.4.21</ecNumber>
    </recommendedName>
</protein>
<dbReference type="FunFam" id="3.20.20.70:FF:000076">
    <property type="entry name" value="Nicotinate phosphoribosyltransferase"/>
    <property type="match status" value="1"/>
</dbReference>
<evidence type="ECO:0000313" key="13">
    <source>
        <dbReference type="EMBL" id="HIS77190.1"/>
    </source>
</evidence>
<feature type="domain" description="Nicotinate phosphoribosyltransferase N-terminal" evidence="11">
    <location>
        <begin position="11"/>
        <end position="135"/>
    </location>
</feature>
<keyword evidence="7 9" id="KW-0808">Transferase</keyword>
<dbReference type="NCBIfam" id="NF006695">
    <property type="entry name" value="PRK09243.1-2"/>
    <property type="match status" value="1"/>
</dbReference>
<dbReference type="NCBIfam" id="TIGR01513">
    <property type="entry name" value="NAPRTase_put"/>
    <property type="match status" value="1"/>
</dbReference>
<name>A0A9D1FPU7_9FIRM</name>
<keyword evidence="13" id="KW-0328">Glycosyltransferase</keyword>
<dbReference type="InterPro" id="IPR041619">
    <property type="entry name" value="NAPRTase_C"/>
</dbReference>
<comment type="similarity">
    <text evidence="2 9">Belongs to the NAPRTase family.</text>
</comment>
<dbReference type="InterPro" id="IPR041525">
    <property type="entry name" value="N/Namide_PRibTrfase"/>
</dbReference>
<keyword evidence="4" id="KW-0597">Phosphoprotein</keyword>
<comment type="PTM">
    <text evidence="9">Transiently phosphorylated on a His residue during the reaction cycle. Phosphorylation strongly increases the affinity for substrates and increases the rate of nicotinate D-ribonucleotide production. Dephosphorylation regenerates the low-affinity form of the enzyme, leading to product release.</text>
</comment>
<evidence type="ECO:0000256" key="7">
    <source>
        <dbReference type="ARBA" id="ARBA00022679"/>
    </source>
</evidence>
<dbReference type="Pfam" id="PF04095">
    <property type="entry name" value="NAPRTase"/>
    <property type="match status" value="1"/>
</dbReference>
<dbReference type="Pfam" id="PF17956">
    <property type="entry name" value="NAPRTase_C"/>
    <property type="match status" value="1"/>
</dbReference>
<evidence type="ECO:0000259" key="10">
    <source>
        <dbReference type="Pfam" id="PF04095"/>
    </source>
</evidence>
<comment type="catalytic activity">
    <reaction evidence="8 9">
        <text>5-phospho-alpha-D-ribose 1-diphosphate + nicotinate + ATP + H2O = nicotinate beta-D-ribonucleotide + ADP + phosphate + diphosphate</text>
        <dbReference type="Rhea" id="RHEA:36163"/>
        <dbReference type="ChEBI" id="CHEBI:15377"/>
        <dbReference type="ChEBI" id="CHEBI:30616"/>
        <dbReference type="ChEBI" id="CHEBI:32544"/>
        <dbReference type="ChEBI" id="CHEBI:33019"/>
        <dbReference type="ChEBI" id="CHEBI:43474"/>
        <dbReference type="ChEBI" id="CHEBI:57502"/>
        <dbReference type="ChEBI" id="CHEBI:58017"/>
        <dbReference type="ChEBI" id="CHEBI:456216"/>
        <dbReference type="EC" id="6.3.4.21"/>
    </reaction>
</comment>
<dbReference type="InterPro" id="IPR007229">
    <property type="entry name" value="Nic_PRibTrfase-Fam"/>
</dbReference>
<evidence type="ECO:0000256" key="3">
    <source>
        <dbReference type="ARBA" id="ARBA00013236"/>
    </source>
</evidence>
<dbReference type="GO" id="GO:0004516">
    <property type="term" value="F:nicotinate phosphoribosyltransferase activity"/>
    <property type="evidence" value="ECO:0007669"/>
    <property type="project" value="UniProtKB-UniRule"/>
</dbReference>
<sequence length="482" mass="54722">MNWSNNRNLTMLVDFYELTMSNGYFEQGYGDQVAVFDMFFRKIPDGGGFAICAGLEQLVEYVKNLHFTEDDIDYLRSKKMFSEQFLQYLRGFHFSGDIWAMKEGTPIFPNEPVVTVIAPIIEAQLIETMVLLTVNFQSLVATKANRIVRAAQGRSVFEFGSRRAQSYDAAILGARAAFIGGCTGTACTITDREFEVPAMGTMAHSWVQLFDSEYEAFKAYAEIYPDSCTLLVDTYSVLKSGIPNAIKCFDEVLKPKGCRPKGVRIDSGDIAYLSKKMRKMLDDAGYPDCQIVASNSLDEYLIRDLILQGAKVDTFGVGENLITSKSDPVFGGVYKLVAVKENGVFQPRIKISETVEKITTPNLKKVYRLFKKDSGKAVADYVSLFEENIPAEGPITLFDPLETWKSKTFEDVELRPMMEHIFQNGVCVYQLPSLKEIRNYCAEQIDTLWDEVKRFENPHRYYVDLSEQCWNSKHMLLSQKQF</sequence>
<comment type="pathway">
    <text evidence="1 9">Cofactor biosynthesis; NAD(+) biosynthesis; nicotinate D-ribonucleotide from nicotinate: step 1/1.</text>
</comment>
<proteinExistence type="inferred from homology"/>
<organism evidence="13 14">
    <name type="scientific">Candidatus Merdivicinus excrementipullorum</name>
    <dbReference type="NCBI Taxonomy" id="2840867"/>
    <lineage>
        <taxon>Bacteria</taxon>
        <taxon>Bacillati</taxon>
        <taxon>Bacillota</taxon>
        <taxon>Clostridia</taxon>
        <taxon>Eubacteriales</taxon>
        <taxon>Oscillospiraceae</taxon>
        <taxon>Oscillospiraceae incertae sedis</taxon>
        <taxon>Candidatus Merdivicinus</taxon>
    </lineage>
</organism>
<dbReference type="Proteomes" id="UP000824002">
    <property type="component" value="Unassembled WGS sequence"/>
</dbReference>
<comment type="caution">
    <text evidence="13">The sequence shown here is derived from an EMBL/GenBank/DDBJ whole genome shotgun (WGS) entry which is preliminary data.</text>
</comment>
<keyword evidence="6 9" id="KW-0662">Pyridine nucleotide biosynthesis</keyword>
<evidence type="ECO:0000259" key="11">
    <source>
        <dbReference type="Pfam" id="PF17767"/>
    </source>
</evidence>
<feature type="domain" description="Nicotinate phosphoribosyltransferase C-terminal" evidence="12">
    <location>
        <begin position="364"/>
        <end position="472"/>
    </location>
</feature>
<dbReference type="InterPro" id="IPR036068">
    <property type="entry name" value="Nicotinate_pribotase-like_C"/>
</dbReference>
<evidence type="ECO:0000256" key="9">
    <source>
        <dbReference type="RuleBase" id="RU365100"/>
    </source>
</evidence>
<dbReference type="InterPro" id="IPR040727">
    <property type="entry name" value="NAPRTase_N"/>
</dbReference>
<reference evidence="13" key="1">
    <citation type="submission" date="2020-10" db="EMBL/GenBank/DDBJ databases">
        <authorList>
            <person name="Gilroy R."/>
        </authorList>
    </citation>
    <scope>NUCLEOTIDE SEQUENCE</scope>
    <source>
        <strain evidence="13">CHK199-13235</strain>
    </source>
</reference>
<evidence type="ECO:0000313" key="14">
    <source>
        <dbReference type="Proteomes" id="UP000824002"/>
    </source>
</evidence>
<dbReference type="Gene3D" id="3.20.20.70">
    <property type="entry name" value="Aldolase class I"/>
    <property type="match status" value="1"/>
</dbReference>
<evidence type="ECO:0000259" key="12">
    <source>
        <dbReference type="Pfam" id="PF17956"/>
    </source>
</evidence>
<feature type="domain" description="Nicotinate/nicotinamide phosphoribosyltransferase" evidence="10">
    <location>
        <begin position="156"/>
        <end position="327"/>
    </location>
</feature>
<evidence type="ECO:0000256" key="1">
    <source>
        <dbReference type="ARBA" id="ARBA00004952"/>
    </source>
</evidence>
<dbReference type="NCBIfam" id="NF009131">
    <property type="entry name" value="PRK12484.1"/>
    <property type="match status" value="1"/>
</dbReference>
<evidence type="ECO:0000256" key="5">
    <source>
        <dbReference type="ARBA" id="ARBA00022598"/>
    </source>
</evidence>
<evidence type="ECO:0000256" key="8">
    <source>
        <dbReference type="ARBA" id="ARBA00048668"/>
    </source>
</evidence>
<dbReference type="SUPFAM" id="SSF51690">
    <property type="entry name" value="Nicotinate/Quinolinate PRTase C-terminal domain-like"/>
    <property type="match status" value="1"/>
</dbReference>
<comment type="function">
    <text evidence="9">Catalyzes the first step in the biosynthesis of NAD from nicotinic acid, the ATP-dependent synthesis of beta-nicotinate D-ribonucleotide from nicotinate and 5-phospho-D-ribose 1-phosphate.</text>
</comment>
<dbReference type="Gene3D" id="3.20.140.10">
    <property type="entry name" value="nicotinate phosphoribosyltransferase"/>
    <property type="match status" value="1"/>
</dbReference>